<keyword evidence="4" id="KW-1185">Reference proteome</keyword>
<evidence type="ECO:0000256" key="2">
    <source>
        <dbReference type="SAM" id="Phobius"/>
    </source>
</evidence>
<reference evidence="3" key="1">
    <citation type="submission" date="2023-02" db="EMBL/GenBank/DDBJ databases">
        <title>Identification and recombinant expression of a fungal hydrolase from Papiliotrema laurentii that hydrolyzes apple cutin and clears colloidal polyester polyurethane.</title>
        <authorList>
            <consortium name="DOE Joint Genome Institute"/>
            <person name="Roman V.A."/>
            <person name="Bojanowski C."/>
            <person name="Crable B.R."/>
            <person name="Wagner D.N."/>
            <person name="Hung C.S."/>
            <person name="Nadeau L.J."/>
            <person name="Schratz L."/>
            <person name="Haridas S."/>
            <person name="Pangilinan J."/>
            <person name="Lipzen A."/>
            <person name="Na H."/>
            <person name="Yan M."/>
            <person name="Ng V."/>
            <person name="Grigoriev I.V."/>
            <person name="Spatafora J.W."/>
            <person name="Barlow D."/>
            <person name="Biffinger J."/>
            <person name="Kelley-Loughnane N."/>
            <person name="Varaljay V.A."/>
            <person name="Crookes-Goodson W.J."/>
        </authorList>
    </citation>
    <scope>NUCLEOTIDE SEQUENCE</scope>
    <source>
        <strain evidence="3">5307AH</strain>
    </source>
</reference>
<keyword evidence="2" id="KW-0472">Membrane</keyword>
<protein>
    <submittedName>
        <fullName evidence="3">Uncharacterized protein</fullName>
    </submittedName>
</protein>
<evidence type="ECO:0000313" key="3">
    <source>
        <dbReference type="EMBL" id="KAK1926333.1"/>
    </source>
</evidence>
<evidence type="ECO:0000256" key="1">
    <source>
        <dbReference type="SAM" id="MobiDB-lite"/>
    </source>
</evidence>
<feature type="compositionally biased region" description="Low complexity" evidence="1">
    <location>
        <begin position="148"/>
        <end position="157"/>
    </location>
</feature>
<gene>
    <name evidence="3" type="ORF">DB88DRAFT_481476</name>
</gene>
<keyword evidence="2" id="KW-0812">Transmembrane</keyword>
<proteinExistence type="predicted"/>
<accession>A0AAD9L7X2</accession>
<feature type="transmembrane region" description="Helical" evidence="2">
    <location>
        <begin position="270"/>
        <end position="293"/>
    </location>
</feature>
<organism evidence="3 4">
    <name type="scientific">Papiliotrema laurentii</name>
    <name type="common">Cryptococcus laurentii</name>
    <dbReference type="NCBI Taxonomy" id="5418"/>
    <lineage>
        <taxon>Eukaryota</taxon>
        <taxon>Fungi</taxon>
        <taxon>Dikarya</taxon>
        <taxon>Basidiomycota</taxon>
        <taxon>Agaricomycotina</taxon>
        <taxon>Tremellomycetes</taxon>
        <taxon>Tremellales</taxon>
        <taxon>Rhynchogastremaceae</taxon>
        <taxon>Papiliotrema</taxon>
    </lineage>
</organism>
<dbReference type="AlphaFoldDB" id="A0AAD9L7X2"/>
<feature type="region of interest" description="Disordered" evidence="1">
    <location>
        <begin position="148"/>
        <end position="265"/>
    </location>
</feature>
<evidence type="ECO:0000313" key="4">
    <source>
        <dbReference type="Proteomes" id="UP001182556"/>
    </source>
</evidence>
<feature type="compositionally biased region" description="Low complexity" evidence="1">
    <location>
        <begin position="181"/>
        <end position="252"/>
    </location>
</feature>
<name>A0AAD9L7X2_PAPLA</name>
<comment type="caution">
    <text evidence="3">The sequence shown here is derived from an EMBL/GenBank/DDBJ whole genome shotgun (WGS) entry which is preliminary data.</text>
</comment>
<dbReference type="EMBL" id="JAODAN010000002">
    <property type="protein sequence ID" value="KAK1926333.1"/>
    <property type="molecule type" value="Genomic_DNA"/>
</dbReference>
<keyword evidence="2" id="KW-1133">Transmembrane helix</keyword>
<dbReference type="Proteomes" id="UP001182556">
    <property type="component" value="Unassembled WGS sequence"/>
</dbReference>
<dbReference type="Gene3D" id="2.60.120.260">
    <property type="entry name" value="Galactose-binding domain-like"/>
    <property type="match status" value="1"/>
</dbReference>
<sequence>MSRTVDDSSPELWYVGASCHSSTKDVSSFDVSSPRRAASLTEQGDYVQIKWKGTDITVYGSRRDKSGVYGVTLDGGVVQYYSGYSSTPQFQQALYATDGLQNGVHTLQLINSHSRNVAQYPNYLWLDIDYVSFTGTILNADPNAPAVPVVPTSTSQTQPPPPPTSTPSVVSSSSPSPPPSTVTSLSSITILTTPTTTPSSSSSSTTPSIISSSRSSSDSSTGLIPHFSTPSSIPTSPGSHAPTGSPTTPPSSEVVSDGSAEKADHKTTTIGVSVTIIVVALVISASIIGGWWWRRRKRQREEEEDAEDYLAPQSSWR</sequence>